<dbReference type="EMBL" id="JAAGRR010000004">
    <property type="protein sequence ID" value="NDY41413.1"/>
    <property type="molecule type" value="Genomic_DNA"/>
</dbReference>
<evidence type="ECO:0000313" key="3">
    <source>
        <dbReference type="Proteomes" id="UP000469346"/>
    </source>
</evidence>
<evidence type="ECO:0000313" key="2">
    <source>
        <dbReference type="EMBL" id="NDY41413.1"/>
    </source>
</evidence>
<sequence>MGRLGAITLVILAMTVQTAAAQQRALFRLHHFNNWLDVTYDFDYGRTRTRGAPALESTQHRVEETLHLGADYAVYHPRFLKGSLSADLGLKQDVYREPGRSGSDSGELVEYRVDGVFLERHPYPVDFFAGSAASRVIRRFAKSYDQTVDARGAGLTLRSTTFPARLLYRYRSTETEGLGLDRLETSETAAFTGTHRAGDLSRTTLFLSHTSGGTTFTGAAAPITVSRNTAAAANNLSWTSGERGRNLDTSFSYAEDTGSSPTRAADWGENIAWDLGRALKWSLRYEGNRYETETFERREHRGQTWLEHRLFQSLTTRIGAGGARTTYLSGRETHRSAFLNVSYRKRLPAASRLSLFFSLNRDVTDRDVKARFLEVRDERLTVDPLGNLLEKTDIDPATVQVWNETRTVRYSPGVDYDLHPVGRRLELLPHPGGGVSVGDVLSVDYTYTVNPSIRYRTVTHGLGATLQLFRNRYRVFVNYTGSDQDLLGGSDEAIRLDNTAAFVAGMEAAYRFHTLGLEYDRTDSRIERTDSTSAYWRYARYLGGHYVGWAVRDTWRRFEDADPGARSTSGHDNSLGASAFYRRQAGRRSFFSAEAEFLDYRGRGRDRDTLNLRLTYQVHLRRTELSLFGETTWEDYEDTRQTTARLGLRIRRTF</sequence>
<dbReference type="AlphaFoldDB" id="A0A6N9TMW5"/>
<dbReference type="Proteomes" id="UP000469346">
    <property type="component" value="Unassembled WGS sequence"/>
</dbReference>
<protein>
    <recommendedName>
        <fullName evidence="4">TIGR03016 family PEP-CTERM system-associated outer membrane protein</fullName>
    </recommendedName>
</protein>
<proteinExistence type="predicted"/>
<evidence type="ECO:0000256" key="1">
    <source>
        <dbReference type="SAM" id="SignalP"/>
    </source>
</evidence>
<reference evidence="2 3" key="1">
    <citation type="submission" date="2020-02" db="EMBL/GenBank/DDBJ databases">
        <title>Comparative genomics of sulfur disproportionating microorganisms.</title>
        <authorList>
            <person name="Ward L.M."/>
            <person name="Bertran E."/>
            <person name="Johnston D.T."/>
        </authorList>
    </citation>
    <scope>NUCLEOTIDE SEQUENCE [LARGE SCALE GENOMIC DNA]</scope>
    <source>
        <strain evidence="2 3">DSM 100025</strain>
    </source>
</reference>
<keyword evidence="3" id="KW-1185">Reference proteome</keyword>
<organism evidence="2 3">
    <name type="scientific">Dissulfurirhabdus thermomarina</name>
    <dbReference type="NCBI Taxonomy" id="1765737"/>
    <lineage>
        <taxon>Bacteria</taxon>
        <taxon>Deltaproteobacteria</taxon>
        <taxon>Dissulfurirhabdaceae</taxon>
        <taxon>Dissulfurirhabdus</taxon>
    </lineage>
</organism>
<comment type="caution">
    <text evidence="2">The sequence shown here is derived from an EMBL/GenBank/DDBJ whole genome shotgun (WGS) entry which is preliminary data.</text>
</comment>
<feature type="chain" id="PRO_5026869967" description="TIGR03016 family PEP-CTERM system-associated outer membrane protein" evidence="1">
    <location>
        <begin position="22"/>
        <end position="654"/>
    </location>
</feature>
<evidence type="ECO:0008006" key="4">
    <source>
        <dbReference type="Google" id="ProtNLM"/>
    </source>
</evidence>
<accession>A0A6N9TMW5</accession>
<dbReference type="RefSeq" id="WP_163297574.1">
    <property type="nucleotide sequence ID" value="NZ_JAAGRR010000004.1"/>
</dbReference>
<keyword evidence="1" id="KW-0732">Signal</keyword>
<feature type="signal peptide" evidence="1">
    <location>
        <begin position="1"/>
        <end position="21"/>
    </location>
</feature>
<gene>
    <name evidence="2" type="ORF">G3N55_00915</name>
</gene>
<name>A0A6N9TMW5_DISTH</name>